<sequence length="702" mass="78372">MSCSSSSSRRKVRMSMWKEGNRRRSTRISGLNASAIVDERVEVGDDTVSKSKSTAAERERVNGPASRTRARKKRKLRPLQEVAAAPPPPPPPPTATPTSYVSPIARQSQDPDTNDVEDGEEQNLEHQPSNSDKPLVVHDDNHQDQPSSVPSAPWMPEKHVLELILNVLQRKDTHEIFAEPVDPEEVEDYYEIIEEPMDFGTMRAKLHEGMYTNLDQFQHDVFLISENAMHFNSSGTIYFRQARIIHELSKKVFHALKTDPKNFELEFSETRRRTSRRPQHEAKGPMNSSSPKPATNFRTNCMTVNVSSKPVSYSLGGTTILRKSIQGNPDCSSAATSLSARDNEMLSGTKCGRRISSSEADRRSTYIPGSSLNDNGSIVSSIYNQSKTLKHVNQRDIGYRESLMLFVRDLGPAVQMIAKQKLHGWSAESSNFQASISRFQAPQFHNPLDNIFGSTRSQTLLNHHGEHQIIPRNSSDRRDLFNTVQLGTYTGNEKDVCAASVKATPNNEKKTPFAFEENICTSKNVAIMLGSNSCTPAARELNFPVARLNDKGSLSATIISDTSKLDDQARSLESTLEYSQSKFLKFSSRNHHSSSSLWPVQTTSTSTSPQTNVPTSNLGSSQCLRGDDQSQRLPLVSQFTFDLPYLRTQLDQISTSTRGRGKSLQQCPGTVRSFPEKMSYQKLDSHQQPSLDSKHTDLVLQL</sequence>
<dbReference type="EMBL" id="CM051405">
    <property type="protein sequence ID" value="KAJ4704188.1"/>
    <property type="molecule type" value="Genomic_DNA"/>
</dbReference>
<comment type="caution">
    <text evidence="1">The sequence shown here is derived from an EMBL/GenBank/DDBJ whole genome shotgun (WGS) entry which is preliminary data.</text>
</comment>
<dbReference type="Proteomes" id="UP001164539">
    <property type="component" value="Chromosome 12"/>
</dbReference>
<evidence type="ECO:0000313" key="2">
    <source>
        <dbReference type="Proteomes" id="UP001164539"/>
    </source>
</evidence>
<name>A0ACC1WZJ5_MELAZ</name>
<organism evidence="1 2">
    <name type="scientific">Melia azedarach</name>
    <name type="common">Chinaberry tree</name>
    <dbReference type="NCBI Taxonomy" id="155640"/>
    <lineage>
        <taxon>Eukaryota</taxon>
        <taxon>Viridiplantae</taxon>
        <taxon>Streptophyta</taxon>
        <taxon>Embryophyta</taxon>
        <taxon>Tracheophyta</taxon>
        <taxon>Spermatophyta</taxon>
        <taxon>Magnoliopsida</taxon>
        <taxon>eudicotyledons</taxon>
        <taxon>Gunneridae</taxon>
        <taxon>Pentapetalae</taxon>
        <taxon>rosids</taxon>
        <taxon>malvids</taxon>
        <taxon>Sapindales</taxon>
        <taxon>Meliaceae</taxon>
        <taxon>Melia</taxon>
    </lineage>
</organism>
<proteinExistence type="predicted"/>
<accession>A0ACC1WZJ5</accession>
<keyword evidence="2" id="KW-1185">Reference proteome</keyword>
<protein>
    <submittedName>
        <fullName evidence="1">Bromodomain-containing protein</fullName>
    </submittedName>
</protein>
<reference evidence="1 2" key="1">
    <citation type="journal article" date="2023" name="Science">
        <title>Complex scaffold remodeling in plant triterpene biosynthesis.</title>
        <authorList>
            <person name="De La Pena R."/>
            <person name="Hodgson H."/>
            <person name="Liu J.C."/>
            <person name="Stephenson M.J."/>
            <person name="Martin A.C."/>
            <person name="Owen C."/>
            <person name="Harkess A."/>
            <person name="Leebens-Mack J."/>
            <person name="Jimenez L.E."/>
            <person name="Osbourn A."/>
            <person name="Sattely E.S."/>
        </authorList>
    </citation>
    <scope>NUCLEOTIDE SEQUENCE [LARGE SCALE GENOMIC DNA]</scope>
    <source>
        <strain evidence="2">cv. JPN11</strain>
        <tissue evidence="1">Leaf</tissue>
    </source>
</reference>
<evidence type="ECO:0000313" key="1">
    <source>
        <dbReference type="EMBL" id="KAJ4704188.1"/>
    </source>
</evidence>
<gene>
    <name evidence="1" type="ORF">OWV82_021136</name>
</gene>